<reference evidence="2 3" key="1">
    <citation type="journal article" date="2015" name="Proc. Natl. Acad. Sci. U.S.A.">
        <title>The resurrection genome of Boea hygrometrica: A blueprint for survival of dehydration.</title>
        <authorList>
            <person name="Xiao L."/>
            <person name="Yang G."/>
            <person name="Zhang L."/>
            <person name="Yang X."/>
            <person name="Zhao S."/>
            <person name="Ji Z."/>
            <person name="Zhou Q."/>
            <person name="Hu M."/>
            <person name="Wang Y."/>
            <person name="Chen M."/>
            <person name="Xu Y."/>
            <person name="Jin H."/>
            <person name="Xiao X."/>
            <person name="Hu G."/>
            <person name="Bao F."/>
            <person name="Hu Y."/>
            <person name="Wan P."/>
            <person name="Li L."/>
            <person name="Deng X."/>
            <person name="Kuang T."/>
            <person name="Xiang C."/>
            <person name="Zhu J.K."/>
            <person name="Oliver M.J."/>
            <person name="He Y."/>
        </authorList>
    </citation>
    <scope>NUCLEOTIDE SEQUENCE [LARGE SCALE GENOMIC DNA]</scope>
    <source>
        <strain evidence="3">cv. XS01</strain>
    </source>
</reference>
<evidence type="ECO:0000313" key="3">
    <source>
        <dbReference type="Proteomes" id="UP000250235"/>
    </source>
</evidence>
<feature type="compositionally biased region" description="Basic residues" evidence="1">
    <location>
        <begin position="186"/>
        <end position="199"/>
    </location>
</feature>
<keyword evidence="2" id="KW-0808">Transferase</keyword>
<dbReference type="GO" id="GO:0008168">
    <property type="term" value="F:methyltransferase activity"/>
    <property type="evidence" value="ECO:0007669"/>
    <property type="project" value="UniProtKB-KW"/>
</dbReference>
<keyword evidence="2" id="KW-0489">Methyltransferase</keyword>
<feature type="compositionally biased region" description="Low complexity" evidence="1">
    <location>
        <begin position="200"/>
        <end position="213"/>
    </location>
</feature>
<evidence type="ECO:0000256" key="1">
    <source>
        <dbReference type="SAM" id="MobiDB-lite"/>
    </source>
</evidence>
<dbReference type="Proteomes" id="UP000250235">
    <property type="component" value="Unassembled WGS sequence"/>
</dbReference>
<accession>A0A2Z7A466</accession>
<dbReference type="EMBL" id="KV019119">
    <property type="protein sequence ID" value="KZV16277.1"/>
    <property type="molecule type" value="Genomic_DNA"/>
</dbReference>
<keyword evidence="3" id="KW-1185">Reference proteome</keyword>
<dbReference type="GO" id="GO:0032259">
    <property type="term" value="P:methylation"/>
    <property type="evidence" value="ECO:0007669"/>
    <property type="project" value="UniProtKB-KW"/>
</dbReference>
<feature type="region of interest" description="Disordered" evidence="1">
    <location>
        <begin position="159"/>
        <end position="213"/>
    </location>
</feature>
<protein>
    <submittedName>
        <fullName evidence="2">Glycine hydroxymethyltransferase family protein</fullName>
    </submittedName>
</protein>
<gene>
    <name evidence="2" type="ORF">F511_39363</name>
</gene>
<feature type="compositionally biased region" description="Polar residues" evidence="1">
    <location>
        <begin position="159"/>
        <end position="183"/>
    </location>
</feature>
<dbReference type="AlphaFoldDB" id="A0A2Z7A466"/>
<evidence type="ECO:0000313" key="2">
    <source>
        <dbReference type="EMBL" id="KZV16277.1"/>
    </source>
</evidence>
<proteinExistence type="predicted"/>
<organism evidence="2 3">
    <name type="scientific">Dorcoceras hygrometricum</name>
    <dbReference type="NCBI Taxonomy" id="472368"/>
    <lineage>
        <taxon>Eukaryota</taxon>
        <taxon>Viridiplantae</taxon>
        <taxon>Streptophyta</taxon>
        <taxon>Embryophyta</taxon>
        <taxon>Tracheophyta</taxon>
        <taxon>Spermatophyta</taxon>
        <taxon>Magnoliopsida</taxon>
        <taxon>eudicotyledons</taxon>
        <taxon>Gunneridae</taxon>
        <taxon>Pentapetalae</taxon>
        <taxon>asterids</taxon>
        <taxon>lamiids</taxon>
        <taxon>Lamiales</taxon>
        <taxon>Gesneriaceae</taxon>
        <taxon>Didymocarpoideae</taxon>
        <taxon>Trichosporeae</taxon>
        <taxon>Loxocarpinae</taxon>
        <taxon>Dorcoceras</taxon>
    </lineage>
</organism>
<name>A0A2Z7A466_9LAMI</name>
<sequence>MSPAFSLASRSRSCTSNSFDHAFTVFRIKVQINVELLLSSPCVRCRAAVQNQAYRALDFFDSHAIYVALVELFSRGAVRCGITTIECIWRRCRLGEEIELVGKRWLIRGLRLVLMERMPPNRVFLWDLVRVSLQPFSLLLMLSAVDLMESLAVGQTRVQQSTEQSVDPMTSGTSSSQPSMAPQSFSRKRFRPRGRKFKRSTSSSSSSGGSIGSTRLCHNLTSALTQPKTPNPQVAYILRYGLKGKQYATSNLIVPKLVTACSNAASLSLDLDIHAQGRAVNPRQGSIESYMHRDLTQPRHLMTPTESVNGSK</sequence>